<dbReference type="PANTHER" id="PTHR42898:SF6">
    <property type="entry name" value="NADP-DEPENDENT MANNITOL DEHYDROGENASE"/>
    <property type="match status" value="1"/>
</dbReference>
<gene>
    <name evidence="2" type="ORF">CCMP2556_LOCUS47816</name>
</gene>
<dbReference type="EMBL" id="CAXAMN010026228">
    <property type="protein sequence ID" value="CAK9101421.1"/>
    <property type="molecule type" value="Genomic_DNA"/>
</dbReference>
<dbReference type="SUPFAM" id="SSF51735">
    <property type="entry name" value="NAD(P)-binding Rossmann-fold domains"/>
    <property type="match status" value="1"/>
</dbReference>
<dbReference type="Pfam" id="PF13561">
    <property type="entry name" value="adh_short_C2"/>
    <property type="match status" value="1"/>
</dbReference>
<name>A0ABP0RQA2_9DINO</name>
<dbReference type="Gene3D" id="3.40.50.720">
    <property type="entry name" value="NAD(P)-binding Rossmann-like Domain"/>
    <property type="match status" value="1"/>
</dbReference>
<dbReference type="PANTHER" id="PTHR42898">
    <property type="entry name" value="TROPINONE REDUCTASE"/>
    <property type="match status" value="1"/>
</dbReference>
<dbReference type="PROSITE" id="PS00061">
    <property type="entry name" value="ADH_SHORT"/>
    <property type="match status" value="1"/>
</dbReference>
<organism evidence="2 3">
    <name type="scientific">Durusdinium trenchii</name>
    <dbReference type="NCBI Taxonomy" id="1381693"/>
    <lineage>
        <taxon>Eukaryota</taxon>
        <taxon>Sar</taxon>
        <taxon>Alveolata</taxon>
        <taxon>Dinophyceae</taxon>
        <taxon>Suessiales</taxon>
        <taxon>Symbiodiniaceae</taxon>
        <taxon>Durusdinium</taxon>
    </lineage>
</organism>
<sequence length="575" mass="62517">MYTRTPSFNRLVPNFGSLNLPLTVKGRNFPMGIANASQVQCFWSLTRVVTAGILLSDTELRCFSPNQLPIIQLTGPLGSVDHLSSISFDNGRNFHPVAAEGLAFTILHRGSGPLAALLAPTSVLVGRGETISLYGGDFMALRQLAPAFGYCTFSWNVTFPYNLTNDTGVRTATAVYISQREIQCQVPLDLPPATHAVQLFFTQGSSTFEARYGIPPGEPWLNLTVFPSFAIYDLEPAWAPRGGFWQISVKGSRILPLEDRWVAWVRRVTNVPLAMRRPRLPYESLCMSGMARSRSPKERKNGSGASQAAECSGMSLEGRRALVTGGSKGIGRATAELLLKLGAEVAICARGDSELQAVRTSSGAAERCHAIVADLSTEEGVKDLMAKLPWKELDILVNNCGTNIRKRAEDFEPEEFRKIFDTNFMSSMWLSRAALPLLKSAAEKGKPGGAAVVNISSVAGRTHIPSGFPYAASKAAMDQMTRNLAVEWARFGIRVNAVAPGVIETPLIKTASPIYVADFKERKPLSRMGQVNEIARPIAFLASESASFITGQILVVDGGFTATCFNKVPSYWEDQ</sequence>
<accession>A0ABP0RQA2</accession>
<dbReference type="InterPro" id="IPR020904">
    <property type="entry name" value="Sc_DH/Rdtase_CS"/>
</dbReference>
<evidence type="ECO:0000256" key="1">
    <source>
        <dbReference type="ARBA" id="ARBA00023002"/>
    </source>
</evidence>
<proteinExistence type="predicted"/>
<dbReference type="PRINTS" id="PR00081">
    <property type="entry name" value="GDHRDH"/>
</dbReference>
<dbReference type="PRINTS" id="PR00080">
    <property type="entry name" value="SDRFAMILY"/>
</dbReference>
<evidence type="ECO:0000313" key="3">
    <source>
        <dbReference type="Proteomes" id="UP001642484"/>
    </source>
</evidence>
<dbReference type="InterPro" id="IPR036291">
    <property type="entry name" value="NAD(P)-bd_dom_sf"/>
</dbReference>
<evidence type="ECO:0000313" key="2">
    <source>
        <dbReference type="EMBL" id="CAK9101421.1"/>
    </source>
</evidence>
<reference evidence="2 3" key="1">
    <citation type="submission" date="2024-02" db="EMBL/GenBank/DDBJ databases">
        <authorList>
            <person name="Chen Y."/>
            <person name="Shah S."/>
            <person name="Dougan E. K."/>
            <person name="Thang M."/>
            <person name="Chan C."/>
        </authorList>
    </citation>
    <scope>NUCLEOTIDE SEQUENCE [LARGE SCALE GENOMIC DNA]</scope>
</reference>
<dbReference type="InterPro" id="IPR045000">
    <property type="entry name" value="TR"/>
</dbReference>
<dbReference type="Proteomes" id="UP001642484">
    <property type="component" value="Unassembled WGS sequence"/>
</dbReference>
<dbReference type="InterPro" id="IPR002347">
    <property type="entry name" value="SDR_fam"/>
</dbReference>
<comment type="caution">
    <text evidence="2">The sequence shown here is derived from an EMBL/GenBank/DDBJ whole genome shotgun (WGS) entry which is preliminary data.</text>
</comment>
<keyword evidence="3" id="KW-1185">Reference proteome</keyword>
<protein>
    <submittedName>
        <fullName evidence="2">Uncharacterized protein</fullName>
    </submittedName>
</protein>
<keyword evidence="1" id="KW-0560">Oxidoreductase</keyword>